<sequence length="258" mass="27858">MPRHRAAAALAAVLTAVALVMPARTASAAAAHDPVIIVPGMTGTTSYMSTMRQNFVRAGWPDDRAITWTDRTSMTGDLTQAGQAMGQEVDRVLRQTGAQKVILVTWSASTLAARSYLKHVPGAQDKVSHYFSMAGPHHGTTTASMCRNLYTSCRQFAIGSPWLRDLNSGTEVPGSPAVRYTTLRSTCDWNVNPSQSAELAGADNRLTPTCIDHSRFPHDTGVFNLINKIIQENPGTATRRPARTPSQYGHAVTTNAPR</sequence>
<dbReference type="Proteomes" id="UP001501509">
    <property type="component" value="Unassembled WGS sequence"/>
</dbReference>
<reference evidence="5" key="1">
    <citation type="journal article" date="2019" name="Int. J. Syst. Evol. Microbiol.">
        <title>The Global Catalogue of Microorganisms (GCM) 10K type strain sequencing project: providing services to taxonomists for standard genome sequencing and annotation.</title>
        <authorList>
            <consortium name="The Broad Institute Genomics Platform"/>
            <consortium name="The Broad Institute Genome Sequencing Center for Infectious Disease"/>
            <person name="Wu L."/>
            <person name="Ma J."/>
        </authorList>
    </citation>
    <scope>NUCLEOTIDE SEQUENCE [LARGE SCALE GENOMIC DNA]</scope>
    <source>
        <strain evidence="5">JCM 6833</strain>
    </source>
</reference>
<dbReference type="RefSeq" id="WP_344549248.1">
    <property type="nucleotide sequence ID" value="NZ_BAAATD010000026.1"/>
</dbReference>
<proteinExistence type="predicted"/>
<evidence type="ECO:0000259" key="3">
    <source>
        <dbReference type="Pfam" id="PF05057"/>
    </source>
</evidence>
<keyword evidence="2" id="KW-0732">Signal</keyword>
<dbReference type="InterPro" id="IPR029058">
    <property type="entry name" value="AB_hydrolase_fold"/>
</dbReference>
<feature type="region of interest" description="Disordered" evidence="1">
    <location>
        <begin position="235"/>
        <end position="258"/>
    </location>
</feature>
<feature type="domain" description="DUF676" evidence="3">
    <location>
        <begin position="35"/>
        <end position="144"/>
    </location>
</feature>
<feature type="signal peptide" evidence="2">
    <location>
        <begin position="1"/>
        <end position="28"/>
    </location>
</feature>
<dbReference type="InterPro" id="IPR007751">
    <property type="entry name" value="DUF676_lipase-like"/>
</dbReference>
<evidence type="ECO:0000313" key="5">
    <source>
        <dbReference type="Proteomes" id="UP001501509"/>
    </source>
</evidence>
<name>A0ABP6D8V6_9ACTN</name>
<accession>A0ABP6D8V6</accession>
<protein>
    <recommendedName>
        <fullName evidence="3">DUF676 domain-containing protein</fullName>
    </recommendedName>
</protein>
<evidence type="ECO:0000256" key="2">
    <source>
        <dbReference type="SAM" id="SignalP"/>
    </source>
</evidence>
<dbReference type="Gene3D" id="3.40.50.1820">
    <property type="entry name" value="alpha/beta hydrolase"/>
    <property type="match status" value="1"/>
</dbReference>
<dbReference type="Pfam" id="PF05057">
    <property type="entry name" value="DUF676"/>
    <property type="match status" value="1"/>
</dbReference>
<feature type="compositionally biased region" description="Polar residues" evidence="1">
    <location>
        <begin position="244"/>
        <end position="258"/>
    </location>
</feature>
<feature type="chain" id="PRO_5045824616" description="DUF676 domain-containing protein" evidence="2">
    <location>
        <begin position="29"/>
        <end position="258"/>
    </location>
</feature>
<comment type="caution">
    <text evidence="4">The sequence shown here is derived from an EMBL/GenBank/DDBJ whole genome shotgun (WGS) entry which is preliminary data.</text>
</comment>
<gene>
    <name evidence="4" type="ORF">GCM10010411_93430</name>
</gene>
<keyword evidence="5" id="KW-1185">Reference proteome</keyword>
<evidence type="ECO:0000256" key="1">
    <source>
        <dbReference type="SAM" id="MobiDB-lite"/>
    </source>
</evidence>
<organism evidence="4 5">
    <name type="scientific">Actinomadura fulvescens</name>
    <dbReference type="NCBI Taxonomy" id="46160"/>
    <lineage>
        <taxon>Bacteria</taxon>
        <taxon>Bacillati</taxon>
        <taxon>Actinomycetota</taxon>
        <taxon>Actinomycetes</taxon>
        <taxon>Streptosporangiales</taxon>
        <taxon>Thermomonosporaceae</taxon>
        <taxon>Actinomadura</taxon>
    </lineage>
</organism>
<dbReference type="EMBL" id="BAAATD010000026">
    <property type="protein sequence ID" value="GAA2638712.1"/>
    <property type="molecule type" value="Genomic_DNA"/>
</dbReference>
<evidence type="ECO:0000313" key="4">
    <source>
        <dbReference type="EMBL" id="GAA2638712.1"/>
    </source>
</evidence>
<dbReference type="SUPFAM" id="SSF53474">
    <property type="entry name" value="alpha/beta-Hydrolases"/>
    <property type="match status" value="1"/>
</dbReference>